<dbReference type="HAMAP" id="MF_01106">
    <property type="entry name" value="ArgJ"/>
    <property type="match status" value="1"/>
</dbReference>
<keyword evidence="6 13" id="KW-0808">Transferase</keyword>
<evidence type="ECO:0000256" key="8">
    <source>
        <dbReference type="ARBA" id="ARBA00023268"/>
    </source>
</evidence>
<evidence type="ECO:0000256" key="7">
    <source>
        <dbReference type="ARBA" id="ARBA00022813"/>
    </source>
</evidence>
<evidence type="ECO:0000256" key="6">
    <source>
        <dbReference type="ARBA" id="ARBA00022679"/>
    </source>
</evidence>
<dbReference type="Gene3D" id="3.60.70.12">
    <property type="entry name" value="L-amino peptidase D-ALA esterase/amidase"/>
    <property type="match status" value="1"/>
</dbReference>
<comment type="catalytic activity">
    <reaction evidence="10 13">
        <text>L-glutamate + acetyl-CoA = N-acetyl-L-glutamate + CoA + H(+)</text>
        <dbReference type="Rhea" id="RHEA:24292"/>
        <dbReference type="ChEBI" id="CHEBI:15378"/>
        <dbReference type="ChEBI" id="CHEBI:29985"/>
        <dbReference type="ChEBI" id="CHEBI:44337"/>
        <dbReference type="ChEBI" id="CHEBI:57287"/>
        <dbReference type="ChEBI" id="CHEBI:57288"/>
        <dbReference type="EC" id="2.3.1.1"/>
    </reaction>
</comment>
<dbReference type="PANTHER" id="PTHR23100:SF0">
    <property type="entry name" value="ARGININE BIOSYNTHESIS BIFUNCTIONAL PROTEIN ARGJ, MITOCHONDRIAL"/>
    <property type="match status" value="1"/>
</dbReference>
<feature type="site" description="Cleavage; by autolysis" evidence="13">
    <location>
        <begin position="188"/>
        <end position="189"/>
    </location>
</feature>
<evidence type="ECO:0000256" key="2">
    <source>
        <dbReference type="ARBA" id="ARBA00006774"/>
    </source>
</evidence>
<evidence type="ECO:0000256" key="4">
    <source>
        <dbReference type="ARBA" id="ARBA00022571"/>
    </source>
</evidence>
<dbReference type="Gene3D" id="3.30.2330.10">
    <property type="entry name" value="arginine biosynthesis bifunctional protein suprefamily"/>
    <property type="match status" value="1"/>
</dbReference>
<evidence type="ECO:0000256" key="11">
    <source>
        <dbReference type="ARBA" id="ARBA00049439"/>
    </source>
</evidence>
<keyword evidence="8 13" id="KW-0511">Multifunctional enzyme</keyword>
<dbReference type="Gene3D" id="3.10.20.340">
    <property type="entry name" value="ArgJ beta chain, C-terminal domain"/>
    <property type="match status" value="1"/>
</dbReference>
<comment type="pathway">
    <text evidence="13">Amino-acid biosynthesis; L-arginine biosynthesis; L-ornithine and N-acetyl-L-glutamate from L-glutamate and N(2)-acetyl-L-ornithine (cyclic): step 1/1.</text>
</comment>
<dbReference type="GO" id="GO:0006526">
    <property type="term" value="P:L-arginine biosynthetic process"/>
    <property type="evidence" value="ECO:0007669"/>
    <property type="project" value="UniProtKB-UniRule"/>
</dbReference>
<feature type="active site" description="Nucleophile" evidence="13">
    <location>
        <position position="189"/>
    </location>
</feature>
<comment type="function">
    <text evidence="12 13">Catalyzes two activities which are involved in the cyclic version of arginine biosynthesis: the synthesis of N-acetylglutamate from glutamate and acetyl-CoA as the acetyl donor, and of ornithine by transacetylation between N(2)-acetylornithine and glutamate.</text>
</comment>
<accession>A0AA43Q9A3</accession>
<dbReference type="Proteomes" id="UP001160519">
    <property type="component" value="Unassembled WGS sequence"/>
</dbReference>
<feature type="site" description="Involved in the stabilization of negative charge on the oxyanion by the formation of the oxyanion hole" evidence="13">
    <location>
        <position position="116"/>
    </location>
</feature>
<keyword evidence="5 13" id="KW-0028">Amino-acid biosynthesis</keyword>
<dbReference type="NCBIfam" id="NF003802">
    <property type="entry name" value="PRK05388.1"/>
    <property type="match status" value="1"/>
</dbReference>
<dbReference type="Pfam" id="PF01960">
    <property type="entry name" value="ArgJ"/>
    <property type="match status" value="1"/>
</dbReference>
<evidence type="ECO:0000256" key="1">
    <source>
        <dbReference type="ARBA" id="ARBA00004496"/>
    </source>
</evidence>
<dbReference type="EMBL" id="JAQSDF010000035">
    <property type="protein sequence ID" value="MDI1231643.1"/>
    <property type="molecule type" value="Genomic_DNA"/>
</dbReference>
<sequence length="404" mass="42780">MAVGQCGFPIMHPVPGITLGTANAGIKQTVRDDVLVVQMAEHSSCAAVFTQNAFCAAPVHVAKANLAHAPRWLLINSGNANAGTGKQGMQDALATCADLAAVVDGAAAQVLPFSTGVIGQPLPVGKIKAALREAVSNLNTDNWDKAAQAIMTTDTFPKGVSKVIKIDGQTITINGISKGAGMIQPNMATMLGFMATDAKIDQALLQNCLALAVEQSFNRITVDGDTSTNDACVLMASGCSLASEIKQDSENYKIFADAVMTVCKQLAEAIVRDGEGATKLMRIVVEQALTDEEAVRVGKTIAHSPLVKTAFFASDPNWGRILAAVGRAGVEDMVLENVQLYLDDVCIVRNGGRADDYTEEAGQRVMNQEEITVTVKLGRGDAVQEVLTCDLSYEYVKINAEYRT</sequence>
<evidence type="ECO:0000256" key="3">
    <source>
        <dbReference type="ARBA" id="ARBA00011475"/>
    </source>
</evidence>
<proteinExistence type="inferred from homology"/>
<feature type="binding site" evidence="13">
    <location>
        <position position="178"/>
    </location>
    <ligand>
        <name>substrate</name>
    </ligand>
</feature>
<keyword evidence="7 13" id="KW-0068">Autocatalytic cleavage</keyword>
<dbReference type="FunFam" id="3.10.20.340:FF:000001">
    <property type="entry name" value="Arginine biosynthesis bifunctional protein ArgJ, chloroplastic"/>
    <property type="match status" value="1"/>
</dbReference>
<feature type="chain" id="PRO_5041498504" description="Arginine biosynthesis bifunctional protein ArgJ alpha chain" evidence="13">
    <location>
        <begin position="1"/>
        <end position="188"/>
    </location>
</feature>
<dbReference type="InterPro" id="IPR042195">
    <property type="entry name" value="ArgJ_beta_C"/>
</dbReference>
<dbReference type="NCBIfam" id="TIGR00120">
    <property type="entry name" value="ArgJ"/>
    <property type="match status" value="1"/>
</dbReference>
<gene>
    <name evidence="13 14" type="primary">argJ</name>
    <name evidence="14" type="ORF">PSU93_10875</name>
</gene>
<name>A0AA43Q9A3_9GAMM</name>
<dbReference type="PANTHER" id="PTHR23100">
    <property type="entry name" value="ARGININE BIOSYNTHESIS BIFUNCTIONAL PROTEIN ARGJ"/>
    <property type="match status" value="1"/>
</dbReference>
<dbReference type="EC" id="2.3.1.1" evidence="13"/>
<feature type="binding site" evidence="13">
    <location>
        <position position="189"/>
    </location>
    <ligand>
        <name>substrate</name>
    </ligand>
</feature>
<comment type="caution">
    <text evidence="14">The sequence shown here is derived from an EMBL/GenBank/DDBJ whole genome shotgun (WGS) entry which is preliminary data.</text>
</comment>
<comment type="subunit">
    <text evidence="3 13">Heterotetramer of two alpha and two beta chains.</text>
</comment>
<comment type="catalytic activity">
    <reaction evidence="11 13">
        <text>N(2)-acetyl-L-ornithine + L-glutamate = N-acetyl-L-glutamate + L-ornithine</text>
        <dbReference type="Rhea" id="RHEA:15349"/>
        <dbReference type="ChEBI" id="CHEBI:29985"/>
        <dbReference type="ChEBI" id="CHEBI:44337"/>
        <dbReference type="ChEBI" id="CHEBI:46911"/>
        <dbReference type="ChEBI" id="CHEBI:57805"/>
        <dbReference type="EC" id="2.3.1.35"/>
    </reaction>
</comment>
<evidence type="ECO:0000256" key="10">
    <source>
        <dbReference type="ARBA" id="ARBA00048372"/>
    </source>
</evidence>
<evidence type="ECO:0000313" key="15">
    <source>
        <dbReference type="Proteomes" id="UP001160519"/>
    </source>
</evidence>
<dbReference type="GO" id="GO:0004042">
    <property type="term" value="F:L-glutamate N-acetyltransferase activity"/>
    <property type="evidence" value="ECO:0007669"/>
    <property type="project" value="UniProtKB-UniRule"/>
</dbReference>
<dbReference type="EC" id="2.3.1.35" evidence="13"/>
<feature type="binding site" evidence="13">
    <location>
        <position position="152"/>
    </location>
    <ligand>
        <name>substrate</name>
    </ligand>
</feature>
<feature type="binding site" evidence="13">
    <location>
        <position position="404"/>
    </location>
    <ligand>
        <name>substrate</name>
    </ligand>
</feature>
<comment type="subcellular location">
    <subcellularLocation>
        <location evidence="1 13">Cytoplasm</location>
    </subcellularLocation>
</comment>
<dbReference type="CDD" id="cd02152">
    <property type="entry name" value="OAT"/>
    <property type="match status" value="1"/>
</dbReference>
<evidence type="ECO:0000256" key="5">
    <source>
        <dbReference type="ARBA" id="ARBA00022605"/>
    </source>
</evidence>
<organism evidence="14 15">
    <name type="scientific">Candidatus Methylobacter titanis</name>
    <dbReference type="NCBI Taxonomy" id="3053457"/>
    <lineage>
        <taxon>Bacteria</taxon>
        <taxon>Pseudomonadati</taxon>
        <taxon>Pseudomonadota</taxon>
        <taxon>Gammaproteobacteria</taxon>
        <taxon>Methylococcales</taxon>
        <taxon>Methylococcaceae</taxon>
        <taxon>Methylobacter</taxon>
    </lineage>
</organism>
<feature type="site" description="Involved in the stabilization of negative charge on the oxyanion by the formation of the oxyanion hole" evidence="13">
    <location>
        <position position="115"/>
    </location>
</feature>
<dbReference type="AlphaFoldDB" id="A0AA43Q9A3"/>
<feature type="chain" id="PRO_5041498503" description="Arginine biosynthesis bifunctional protein ArgJ beta chain" evidence="13">
    <location>
        <begin position="189"/>
        <end position="404"/>
    </location>
</feature>
<evidence type="ECO:0000256" key="9">
    <source>
        <dbReference type="ARBA" id="ARBA00023315"/>
    </source>
</evidence>
<feature type="binding site" evidence="13">
    <location>
        <position position="275"/>
    </location>
    <ligand>
        <name>substrate</name>
    </ligand>
</feature>
<comment type="pathway">
    <text evidence="13">Amino-acid biosynthesis; L-arginine biosynthesis; N(2)-acetyl-L-ornithine from L-glutamate: step 1/4.</text>
</comment>
<dbReference type="GO" id="GO:0006592">
    <property type="term" value="P:ornithine biosynthetic process"/>
    <property type="evidence" value="ECO:0007669"/>
    <property type="project" value="TreeGrafter"/>
</dbReference>
<keyword evidence="15" id="KW-1185">Reference proteome</keyword>
<comment type="similarity">
    <text evidence="2 13">Belongs to the ArgJ family.</text>
</comment>
<feature type="binding site" evidence="13">
    <location>
        <position position="399"/>
    </location>
    <ligand>
        <name>substrate</name>
    </ligand>
</feature>
<dbReference type="SUPFAM" id="SSF56266">
    <property type="entry name" value="DmpA/ArgJ-like"/>
    <property type="match status" value="1"/>
</dbReference>
<keyword evidence="4 13" id="KW-0055">Arginine biosynthesis</keyword>
<protein>
    <recommendedName>
        <fullName evidence="13">Arginine biosynthesis bifunctional protein ArgJ</fullName>
    </recommendedName>
    <domain>
        <recommendedName>
            <fullName evidence="13">Glutamate N-acetyltransferase</fullName>
            <ecNumber evidence="13">2.3.1.35</ecNumber>
        </recommendedName>
        <alternativeName>
            <fullName evidence="13">Ornithine acetyltransferase</fullName>
            <shortName evidence="13">OATase</shortName>
        </alternativeName>
        <alternativeName>
            <fullName evidence="13">Ornithine transacetylase</fullName>
        </alternativeName>
    </domain>
    <domain>
        <recommendedName>
            <fullName evidence="13">Amino-acid acetyltransferase</fullName>
            <ecNumber evidence="13">2.3.1.1</ecNumber>
        </recommendedName>
        <alternativeName>
            <fullName evidence="13">N-acetylglutamate synthase</fullName>
            <shortName evidence="13">AGSase</shortName>
        </alternativeName>
    </domain>
    <component>
        <recommendedName>
            <fullName evidence="13">Arginine biosynthesis bifunctional protein ArgJ alpha chain</fullName>
        </recommendedName>
    </component>
    <component>
        <recommendedName>
            <fullName evidence="13">Arginine biosynthesis bifunctional protein ArgJ beta chain</fullName>
        </recommendedName>
    </component>
</protein>
<evidence type="ECO:0000256" key="12">
    <source>
        <dbReference type="ARBA" id="ARBA00054976"/>
    </source>
</evidence>
<evidence type="ECO:0000256" key="13">
    <source>
        <dbReference type="HAMAP-Rule" id="MF_01106"/>
    </source>
</evidence>
<dbReference type="GO" id="GO:0004358">
    <property type="term" value="F:L-glutamate N-acetyltransferase activity, acting on acetyl-L-ornithine as donor"/>
    <property type="evidence" value="ECO:0007669"/>
    <property type="project" value="UniProtKB-UniRule"/>
</dbReference>
<evidence type="ECO:0000313" key="14">
    <source>
        <dbReference type="EMBL" id="MDI1231643.1"/>
    </source>
</evidence>
<keyword evidence="13" id="KW-0963">Cytoplasm</keyword>
<dbReference type="InterPro" id="IPR002813">
    <property type="entry name" value="Arg_biosynth_ArgJ"/>
</dbReference>
<reference evidence="14" key="1">
    <citation type="submission" date="2023-01" db="EMBL/GenBank/DDBJ databases">
        <title>Biogeochemical cycle of methane in antarctic sediments.</title>
        <authorList>
            <person name="Roldan D.M."/>
            <person name="Menes R.J."/>
        </authorList>
    </citation>
    <scope>NUCLEOTIDE SEQUENCE [LARGE SCALE GENOMIC DNA]</scope>
    <source>
        <strain evidence="14">K-2018 MAG008</strain>
    </source>
</reference>
<dbReference type="InterPro" id="IPR016117">
    <property type="entry name" value="ArgJ-like_dom_sf"/>
</dbReference>
<dbReference type="GO" id="GO:0005737">
    <property type="term" value="C:cytoplasm"/>
    <property type="evidence" value="ECO:0007669"/>
    <property type="project" value="UniProtKB-SubCell"/>
</dbReference>
<dbReference type="FunFam" id="3.60.70.12:FF:000001">
    <property type="entry name" value="Arginine biosynthesis bifunctional protein ArgJ, chloroplastic"/>
    <property type="match status" value="1"/>
</dbReference>
<dbReference type="FunFam" id="3.30.2330.10:FF:000001">
    <property type="entry name" value="Arginine biosynthesis bifunctional protein ArgJ, mitochondrial"/>
    <property type="match status" value="1"/>
</dbReference>
<keyword evidence="9 13" id="KW-0012">Acyltransferase</keyword>